<name>A0A5J9TP53_9POAL</name>
<dbReference type="InterPro" id="IPR006553">
    <property type="entry name" value="Leu-rich_rpt_Cys-con_subtyp"/>
</dbReference>
<dbReference type="InterPro" id="IPR003591">
    <property type="entry name" value="Leu-rich_rpt_typical-subtyp"/>
</dbReference>
<evidence type="ECO:0000313" key="7">
    <source>
        <dbReference type="Proteomes" id="UP000324897"/>
    </source>
</evidence>
<dbReference type="PANTHER" id="PTHR47186:SF3">
    <property type="entry name" value="OS09G0267800 PROTEIN"/>
    <property type="match status" value="1"/>
</dbReference>
<feature type="domain" description="R13L1/DRL21-like LRR repeat region" evidence="5">
    <location>
        <begin position="441"/>
        <end position="563"/>
    </location>
</feature>
<dbReference type="InterPro" id="IPR056789">
    <property type="entry name" value="LRR_R13L1-DRL21"/>
</dbReference>
<dbReference type="OrthoDB" id="684140at2759"/>
<keyword evidence="7" id="KW-1185">Reference proteome</keyword>
<evidence type="ECO:0000256" key="1">
    <source>
        <dbReference type="ARBA" id="ARBA00022614"/>
    </source>
</evidence>
<dbReference type="Gene3D" id="3.80.10.10">
    <property type="entry name" value="Ribonuclease Inhibitor"/>
    <property type="match status" value="5"/>
</dbReference>
<dbReference type="PANTHER" id="PTHR47186">
    <property type="entry name" value="LEUCINE-RICH REPEAT-CONTAINING PROTEIN 57"/>
    <property type="match status" value="1"/>
</dbReference>
<evidence type="ECO:0000256" key="3">
    <source>
        <dbReference type="SAM" id="MobiDB-lite"/>
    </source>
</evidence>
<dbReference type="AlphaFoldDB" id="A0A5J9TP53"/>
<dbReference type="EMBL" id="RWGY01000035">
    <property type="protein sequence ID" value="TVU13176.1"/>
    <property type="molecule type" value="Genomic_DNA"/>
</dbReference>
<keyword evidence="1" id="KW-0433">Leucine-rich repeat</keyword>
<dbReference type="InterPro" id="IPR032675">
    <property type="entry name" value="LRR_dom_sf"/>
</dbReference>
<keyword evidence="2" id="KW-0677">Repeat</keyword>
<proteinExistence type="predicted"/>
<dbReference type="Proteomes" id="UP000324897">
    <property type="component" value="Unassembled WGS sequence"/>
</dbReference>
<comment type="caution">
    <text evidence="6">The sequence shown here is derived from an EMBL/GenBank/DDBJ whole genome shotgun (WGS) entry which is preliminary data.</text>
</comment>
<dbReference type="Pfam" id="PF23598">
    <property type="entry name" value="LRR_14"/>
    <property type="match status" value="2"/>
</dbReference>
<evidence type="ECO:0000259" key="4">
    <source>
        <dbReference type="Pfam" id="PF23598"/>
    </source>
</evidence>
<feature type="domain" description="Disease resistance R13L4/SHOC-2-like LRR" evidence="4">
    <location>
        <begin position="58"/>
        <end position="205"/>
    </location>
</feature>
<organism evidence="6 7">
    <name type="scientific">Eragrostis curvula</name>
    <name type="common">weeping love grass</name>
    <dbReference type="NCBI Taxonomy" id="38414"/>
    <lineage>
        <taxon>Eukaryota</taxon>
        <taxon>Viridiplantae</taxon>
        <taxon>Streptophyta</taxon>
        <taxon>Embryophyta</taxon>
        <taxon>Tracheophyta</taxon>
        <taxon>Spermatophyta</taxon>
        <taxon>Magnoliopsida</taxon>
        <taxon>Liliopsida</taxon>
        <taxon>Poales</taxon>
        <taxon>Poaceae</taxon>
        <taxon>PACMAD clade</taxon>
        <taxon>Chloridoideae</taxon>
        <taxon>Eragrostideae</taxon>
        <taxon>Eragrostidinae</taxon>
        <taxon>Eragrostis</taxon>
    </lineage>
</organism>
<evidence type="ECO:0008006" key="8">
    <source>
        <dbReference type="Google" id="ProtNLM"/>
    </source>
</evidence>
<feature type="non-terminal residue" evidence="6">
    <location>
        <position position="1"/>
    </location>
</feature>
<dbReference type="InterPro" id="IPR055414">
    <property type="entry name" value="LRR_R13L4/SHOC2-like"/>
</dbReference>
<accession>A0A5J9TP53</accession>
<evidence type="ECO:0000256" key="2">
    <source>
        <dbReference type="ARBA" id="ARBA00022737"/>
    </source>
</evidence>
<evidence type="ECO:0000259" key="5">
    <source>
        <dbReference type="Pfam" id="PF25019"/>
    </source>
</evidence>
<feature type="domain" description="Disease resistance R13L4/SHOC-2-like LRR" evidence="4">
    <location>
        <begin position="228"/>
        <end position="359"/>
    </location>
</feature>
<gene>
    <name evidence="6" type="ORF">EJB05_40708</name>
</gene>
<evidence type="ECO:0000313" key="6">
    <source>
        <dbReference type="EMBL" id="TVU13176.1"/>
    </source>
</evidence>
<dbReference type="Pfam" id="PF25019">
    <property type="entry name" value="LRR_R13L1-DRL21"/>
    <property type="match status" value="1"/>
</dbReference>
<protein>
    <recommendedName>
        <fullName evidence="8">NB-ARC domain-containing protein</fullName>
    </recommendedName>
</protein>
<dbReference type="SMART" id="SM00367">
    <property type="entry name" value="LRR_CC"/>
    <property type="match status" value="5"/>
</dbReference>
<dbReference type="Gramene" id="TVU13176">
    <property type="protein sequence ID" value="TVU13176"/>
    <property type="gene ID" value="EJB05_40708"/>
</dbReference>
<dbReference type="SUPFAM" id="SSF52058">
    <property type="entry name" value="L domain-like"/>
    <property type="match status" value="3"/>
</dbReference>
<sequence>MHDLVHDLARSVIGDELIVIDATDAAKKSNSSEQKYCCYVLLTNYDGQTKWSNILPKKVRALHLSGCSNLGLHDSLFSSTKCLRILDFSGCSSAELPVSIGKLKQLKYLIAPNQQNEKLLESIVELTKLRYLNLHGSSLISELPKSIGNIGSLIHLDMSGCSDLSVLPESFGGLKAMVYLDMSGCTLIRELPGLLGNLTNLQHLDLSDCSSISLLPESFGDLERMVHLDMSGCSLLRKLPNSLGNMINLQHLDLSGCYVLTAIPESLCGLVGLQYLDMSRCREIHELPESFKNLRSLLHLDMTNCLNLSKGQLSRVLCGLTALHYLNMSRHVLRSDGTLYDDAMRNLTNLEHLDISFNDLVYLPESIGNLKKLHTLNISHCSKLMSLPDCVSEIATLKCLLIEGCSDELIDHVTSWLPCSLTLPLFKVRVDDANACSNLPDLECVNVGDLRICSLENVRFLEEACKIKLSDKKNLSSLALAWSLDADRSLDDKDLLGQLEPPRGLKQLFLQGYNSPSVPSWLMGISDHLPNLVYILLKGLTTCSNLPPLGQLPNLERLFLNGCPSVTKIDKSFCGGKGAFRRLTDFSIRNMKGLEEWRTTYSVEDGEVEEFMFPVLDELYISRCQQLRLKPCPPTFRLCEIEHSNQVISSLEAAGGSHLTSSAPTTKMTIKGSYSHGLELFHHFPALHTLKIIFFINLKSLPVSMQHLASLKSLELFSCPAISALPEWLGDLSSLKSLTISRCTSIKSLPQSIQQLTKLQRLSISYNKELKQWCESVENKKLLTHIKDVVTGNPSTLLVIPTTRQPLSSSVKSSPCRLLCPDGNPPSPSPRRSVRPRHR</sequence>
<reference evidence="6 7" key="1">
    <citation type="journal article" date="2019" name="Sci. Rep.">
        <title>A high-quality genome of Eragrostis curvula grass provides insights into Poaceae evolution and supports new strategies to enhance forage quality.</title>
        <authorList>
            <person name="Carballo J."/>
            <person name="Santos B.A.C.M."/>
            <person name="Zappacosta D."/>
            <person name="Garbus I."/>
            <person name="Selva J.P."/>
            <person name="Gallo C.A."/>
            <person name="Diaz A."/>
            <person name="Albertini E."/>
            <person name="Caccamo M."/>
            <person name="Echenique V."/>
        </authorList>
    </citation>
    <scope>NUCLEOTIDE SEQUENCE [LARGE SCALE GENOMIC DNA]</scope>
    <source>
        <strain evidence="7">cv. Victoria</strain>
        <tissue evidence="6">Leaf</tissue>
    </source>
</reference>
<feature type="region of interest" description="Disordered" evidence="3">
    <location>
        <begin position="806"/>
        <end position="839"/>
    </location>
</feature>
<dbReference type="SMART" id="SM00369">
    <property type="entry name" value="LRR_TYP"/>
    <property type="match status" value="4"/>
</dbReference>